<evidence type="ECO:0000313" key="1">
    <source>
        <dbReference type="EMBL" id="MBA4451815.1"/>
    </source>
</evidence>
<protein>
    <submittedName>
        <fullName evidence="1">Thiamine biosynthesis protein</fullName>
    </submittedName>
</protein>
<proteinExistence type="predicted"/>
<evidence type="ECO:0000313" key="2">
    <source>
        <dbReference type="Proteomes" id="UP000559653"/>
    </source>
</evidence>
<sequence length="375" mass="42222">MNEVSYVVVFPTIFSKNKIPHLISNIKKILKIRNQEFKSIKRDGDVILVNSGDPVFASSAINLLFGIEKVAIARQVRNDFKTIISEITSIGGNLLLKGEKFLVKVEGSSKGFFTKDVEIAATSSIIDEKSSLGARPGTDEDYDKLLYTYLTKNNAYICIFTDKGHGGIPFNSPKQNTICSVHDELSAIACYETIKQGYETKIIVCYRKKSELLDLVKTINQIIPRMLKEKIEIDFFEIKPFFTGTKNYHVFLNTVTEVMLHEAKENNLTYVSLGFSPLIFSQNISESSMKNIFQNNRLPIIPLSGVGTELYEDAKEIGLETQIPKISKIIKLDFKEIRKISEKDVKSALKTKKTVNVTVGPNNVHDILDSLEQNH</sequence>
<reference evidence="1 2" key="1">
    <citation type="journal article" date="2020" name="Appl. Environ. Microbiol.">
        <title>Genomic Characteristics of a Novel Species of Ammonia-Oxidizing Archaea from the Jiulong River Estuary.</title>
        <authorList>
            <person name="Zou D."/>
            <person name="Wan R."/>
            <person name="Han L."/>
            <person name="Xu M.N."/>
            <person name="Liu Y."/>
            <person name="Liu H."/>
            <person name="Kao S.J."/>
            <person name="Li M."/>
        </authorList>
    </citation>
    <scope>NUCLEOTIDE SEQUENCE [LARGE SCALE GENOMIC DNA]</scope>
    <source>
        <strain evidence="1">W1bin1</strain>
    </source>
</reference>
<comment type="caution">
    <text evidence="1">The sequence shown here is derived from an EMBL/GenBank/DDBJ whole genome shotgun (WGS) entry which is preliminary data.</text>
</comment>
<dbReference type="Proteomes" id="UP000559653">
    <property type="component" value="Unassembled WGS sequence"/>
</dbReference>
<organism evidence="1 2">
    <name type="scientific">Candidatus Nitrosomaritimum aestuariumsis</name>
    <dbReference type="NCBI Taxonomy" id="3342354"/>
    <lineage>
        <taxon>Archaea</taxon>
        <taxon>Nitrososphaerota</taxon>
        <taxon>Nitrososphaeria</taxon>
        <taxon>Nitrosopumilales</taxon>
        <taxon>Nitrosopumilaceae</taxon>
        <taxon>Candidatus Nitrosomaritimum</taxon>
    </lineage>
</organism>
<dbReference type="EMBL" id="JACEMZ010000003">
    <property type="protein sequence ID" value="MBA4451815.1"/>
    <property type="molecule type" value="Genomic_DNA"/>
</dbReference>
<name>A0AC60VWY4_9ARCH</name>
<gene>
    <name evidence="1" type="ORF">H2B03_01365</name>
</gene>
<accession>A0AC60VWY4</accession>